<dbReference type="RefSeq" id="WP_150032158.1">
    <property type="nucleotide sequence ID" value="NZ_VWSH01000002.1"/>
</dbReference>
<dbReference type="InterPro" id="IPR011990">
    <property type="entry name" value="TPR-like_helical_dom_sf"/>
</dbReference>
<dbReference type="Gene3D" id="3.90.930.1">
    <property type="match status" value="4"/>
</dbReference>
<dbReference type="InterPro" id="IPR019734">
    <property type="entry name" value="TPR_rpt"/>
</dbReference>
<dbReference type="Pfam" id="PF07661">
    <property type="entry name" value="MORN_2"/>
    <property type="match status" value="6"/>
</dbReference>
<proteinExistence type="predicted"/>
<dbReference type="SUPFAM" id="SSF82185">
    <property type="entry name" value="Histone H3 K4-specific methyltransferase SET7/9 N-terminal domain"/>
    <property type="match status" value="6"/>
</dbReference>
<dbReference type="SUPFAM" id="SSF48452">
    <property type="entry name" value="TPR-like"/>
    <property type="match status" value="1"/>
</dbReference>
<organism evidence="2 3">
    <name type="scientific">Taibaiella lutea</name>
    <dbReference type="NCBI Taxonomy" id="2608001"/>
    <lineage>
        <taxon>Bacteria</taxon>
        <taxon>Pseudomonadati</taxon>
        <taxon>Bacteroidota</taxon>
        <taxon>Chitinophagia</taxon>
        <taxon>Chitinophagales</taxon>
        <taxon>Chitinophagaceae</taxon>
        <taxon>Taibaiella</taxon>
    </lineage>
</organism>
<sequence>MMHLSRFATLFLSCFLISFTATHAQKEQQIPYVNGAELIDKGIKAHDDGKYKLALSYYEQIPEGDTNYLTALYESSLSNISDSNFSKAIDIAQKAIALHSKDKRQLLLNIGASLDYMGKSDAAIKMYDSIAVLYPHDNRPYFERAIIKYRAKDYKAAEKFLEQSLLINPLHFRSNFLLGSLYLTEGRLTESMLALSTSLLCTTEIEQARNPISFLSEISTQTDEIAEYYNNRSMDNRDPAFDEIDEIIHAKLALDKGYELQSDLDDNIFRQLQVMMEKLQYDSNDKNFAMQFYVPLYSQIYKNGQFEPFALHLFSDYGIKVVDKVAASRKGKSRIDEVKNVVYPYLNNIASTRILDYEARKKAPEKYHYYSEDNTMAAGVFSNKEEQKFAPGLVQFYQDQSLVAEGNYGANGKKDGPWKYYYVSGNLRLSEEYKDGKIINEATSWSSNGIIARKVKFDSEGEDTETREYSDGGILESLAIRKGKDEYEYTFYYPSGTVRKKSTYLNDKLEDGKMVIYFENGAKQKELSYRNEKLDGPYVSYFENGRIDEKMAYADDKLTGPYLSYFDNGQLAIEANYIDGYAQGTHTEYRYDGSLYYKKSYNKGKADGEATYYNRAGKPYGTVVYKNDRIISTKFTKPDGSVISGGSDNLYVNIYNEYGVLIRKVPIDEKNKVEGKASYFFPFGGMMEVTNFKNDMKDGTSTFYYQNGNTKVSRQYKGDTLDGYYKYFSDYGGLMTEGWMKNDQSQGTWHNYFSNGTLSRDFYLLEGALNGPEKNYEVTGKLDYIVQYDNGLMTGLTQYDTTGKIVQQSNFDKGIGKYRLLHFNGTPGLECDVKYGKLNGAYTIHGGNKDLLEKGVYVNGKNEGEFETYGIAGKLRMKGSYTDGEKDKTWTIYTYDGKPESIYHYEKGNQEGVDSNFNGGNLRSTIEFHNDDMQGKYTIYGDGGKVAAVLYYDLGALIGYSYEGNDGKLTPMQDVKNGAAHIQTTYGNGAKALDWNFDKNVFQGMQKLYYSNGKLAEEVDYDKGYKMGVFNQFNPDGSKYYEATFKNDEKTGANKYYDNKGKLIFVVNFEYGQMHGKAQWTDATGKTKNYWYYYGSLEQ</sequence>
<dbReference type="PANTHER" id="PTHR33706">
    <property type="entry name" value="MORN VARIANT REPEAT PROTEIN"/>
    <property type="match status" value="1"/>
</dbReference>
<keyword evidence="3" id="KW-1185">Reference proteome</keyword>
<dbReference type="Gene3D" id="2.20.110.10">
    <property type="entry name" value="Histone H3 K4-specific methyltransferase SET7/9 N-terminal domain"/>
    <property type="match status" value="3"/>
</dbReference>
<dbReference type="Gene3D" id="1.25.40.10">
    <property type="entry name" value="Tetratricopeptide repeat domain"/>
    <property type="match status" value="1"/>
</dbReference>
<dbReference type="Proteomes" id="UP000323632">
    <property type="component" value="Unassembled WGS sequence"/>
</dbReference>
<comment type="caution">
    <text evidence="2">The sequence shown here is derived from an EMBL/GenBank/DDBJ whole genome shotgun (WGS) entry which is preliminary data.</text>
</comment>
<accession>A0A5M6CHF1</accession>
<evidence type="ECO:0000313" key="3">
    <source>
        <dbReference type="Proteomes" id="UP000323632"/>
    </source>
</evidence>
<gene>
    <name evidence="2" type="ORF">F0919_07600</name>
</gene>
<dbReference type="SMART" id="SM00028">
    <property type="entry name" value="TPR"/>
    <property type="match status" value="3"/>
</dbReference>
<feature type="signal peptide" evidence="1">
    <location>
        <begin position="1"/>
        <end position="23"/>
    </location>
</feature>
<dbReference type="EMBL" id="VWSH01000002">
    <property type="protein sequence ID" value="KAA5534477.1"/>
    <property type="molecule type" value="Genomic_DNA"/>
</dbReference>
<evidence type="ECO:0000256" key="1">
    <source>
        <dbReference type="SAM" id="SignalP"/>
    </source>
</evidence>
<feature type="chain" id="PRO_5024362186" evidence="1">
    <location>
        <begin position="24"/>
        <end position="1099"/>
    </location>
</feature>
<dbReference type="AlphaFoldDB" id="A0A5M6CHF1"/>
<dbReference type="PANTHER" id="PTHR33706:SF1">
    <property type="entry name" value="TPR REPEAT PROTEIN"/>
    <property type="match status" value="1"/>
</dbReference>
<keyword evidence="1" id="KW-0732">Signal</keyword>
<reference evidence="2 3" key="1">
    <citation type="submission" date="2019-09" db="EMBL/GenBank/DDBJ databases">
        <title>Genome sequence and assembly of Taibaiella sp.</title>
        <authorList>
            <person name="Chhetri G."/>
        </authorList>
    </citation>
    <scope>NUCLEOTIDE SEQUENCE [LARGE SCALE GENOMIC DNA]</scope>
    <source>
        <strain evidence="2 3">KVB11</strain>
    </source>
</reference>
<name>A0A5M6CHF1_9BACT</name>
<dbReference type="InterPro" id="IPR011652">
    <property type="entry name" value="MORN_2"/>
</dbReference>
<protein>
    <submittedName>
        <fullName evidence="2">Uncharacterized protein</fullName>
    </submittedName>
</protein>
<evidence type="ECO:0000313" key="2">
    <source>
        <dbReference type="EMBL" id="KAA5534477.1"/>
    </source>
</evidence>